<evidence type="ECO:0000256" key="6">
    <source>
        <dbReference type="ARBA" id="ARBA00023141"/>
    </source>
</evidence>
<dbReference type="GO" id="GO:0003866">
    <property type="term" value="F:3-phosphoshikimate 1-carboxyvinyltransferase activity"/>
    <property type="evidence" value="ECO:0007669"/>
    <property type="project" value="UniProtKB-UniRule"/>
</dbReference>
<dbReference type="InterPro" id="IPR023193">
    <property type="entry name" value="EPSP_synthase_CS"/>
</dbReference>
<feature type="binding site" evidence="8">
    <location>
        <position position="97"/>
    </location>
    <ligand>
        <name>phosphoenolpyruvate</name>
        <dbReference type="ChEBI" id="CHEBI:58702"/>
    </ligand>
</feature>
<name>A0AA46TIT4_9ACTN</name>
<dbReference type="InterPro" id="IPR006264">
    <property type="entry name" value="EPSP_synthase"/>
</dbReference>
<evidence type="ECO:0000256" key="4">
    <source>
        <dbReference type="ARBA" id="ARBA00022605"/>
    </source>
</evidence>
<accession>A0AA46TIT4</accession>
<feature type="binding site" evidence="8">
    <location>
        <position position="387"/>
    </location>
    <ligand>
        <name>phosphoenolpyruvate</name>
        <dbReference type="ChEBI" id="CHEBI:58702"/>
    </ligand>
</feature>
<evidence type="ECO:0000256" key="8">
    <source>
        <dbReference type="HAMAP-Rule" id="MF_00210"/>
    </source>
</evidence>
<dbReference type="KEGG" id="sgrg:L0C25_02920"/>
<evidence type="ECO:0000256" key="2">
    <source>
        <dbReference type="ARBA" id="ARBA00009948"/>
    </source>
</evidence>
<dbReference type="EC" id="2.5.1.19" evidence="8"/>
<feature type="binding site" evidence="8">
    <location>
        <position position="315"/>
    </location>
    <ligand>
        <name>3-phosphoshikimate</name>
        <dbReference type="ChEBI" id="CHEBI:145989"/>
    </ligand>
</feature>
<dbReference type="AlphaFoldDB" id="A0AA46TIT4"/>
<feature type="active site" description="Proton acceptor" evidence="8">
    <location>
        <position position="315"/>
    </location>
</feature>
<feature type="binding site" evidence="8">
    <location>
        <position position="200"/>
    </location>
    <ligand>
        <name>3-phosphoshikimate</name>
        <dbReference type="ChEBI" id="CHEBI:145989"/>
    </ligand>
</feature>
<gene>
    <name evidence="8 10" type="primary">aroA</name>
    <name evidence="10" type="ORF">L0C25_02920</name>
</gene>
<dbReference type="FunFam" id="3.65.10.10:FF:000011">
    <property type="entry name" value="3-phosphoshikimate 1-carboxyvinyltransferase"/>
    <property type="match status" value="1"/>
</dbReference>
<dbReference type="PROSITE" id="PS00885">
    <property type="entry name" value="EPSP_SYNTHASE_2"/>
    <property type="match status" value="1"/>
</dbReference>
<dbReference type="InterPro" id="IPR001986">
    <property type="entry name" value="Enolpyruvate_Tfrase_dom"/>
</dbReference>
<dbReference type="HAMAP" id="MF_00210">
    <property type="entry name" value="EPSP_synth"/>
    <property type="match status" value="1"/>
</dbReference>
<dbReference type="Gene3D" id="3.65.10.10">
    <property type="entry name" value="Enolpyruvate transferase domain"/>
    <property type="match status" value="2"/>
</dbReference>
<evidence type="ECO:0000256" key="1">
    <source>
        <dbReference type="ARBA" id="ARBA00004811"/>
    </source>
</evidence>
<evidence type="ECO:0000313" key="11">
    <source>
        <dbReference type="Proteomes" id="UP001164390"/>
    </source>
</evidence>
<evidence type="ECO:0000256" key="3">
    <source>
        <dbReference type="ARBA" id="ARBA00022490"/>
    </source>
</evidence>
<dbReference type="GO" id="GO:0008652">
    <property type="term" value="P:amino acid biosynthetic process"/>
    <property type="evidence" value="ECO:0007669"/>
    <property type="project" value="UniProtKB-KW"/>
</dbReference>
<dbReference type="InterPro" id="IPR036968">
    <property type="entry name" value="Enolpyruvate_Tfrase_sf"/>
</dbReference>
<feature type="binding site" evidence="8">
    <location>
        <position position="412"/>
    </location>
    <ligand>
        <name>phosphoenolpyruvate</name>
        <dbReference type="ChEBI" id="CHEBI:58702"/>
    </ligand>
</feature>
<dbReference type="Proteomes" id="UP001164390">
    <property type="component" value="Chromosome"/>
</dbReference>
<proteinExistence type="inferred from homology"/>
<feature type="binding site" evidence="8">
    <location>
        <position position="30"/>
    </location>
    <ligand>
        <name>3-phosphoshikimate</name>
        <dbReference type="ChEBI" id="CHEBI:145989"/>
    </ligand>
</feature>
<evidence type="ECO:0000259" key="9">
    <source>
        <dbReference type="Pfam" id="PF00275"/>
    </source>
</evidence>
<feature type="binding site" evidence="8">
    <location>
        <position position="342"/>
    </location>
    <ligand>
        <name>3-phosphoshikimate</name>
        <dbReference type="ChEBI" id="CHEBI:145989"/>
    </ligand>
</feature>
<dbReference type="GO" id="GO:0009073">
    <property type="term" value="P:aromatic amino acid family biosynthetic process"/>
    <property type="evidence" value="ECO:0007669"/>
    <property type="project" value="UniProtKB-KW"/>
</dbReference>
<dbReference type="GO" id="GO:0005737">
    <property type="term" value="C:cytoplasm"/>
    <property type="evidence" value="ECO:0007669"/>
    <property type="project" value="UniProtKB-SubCell"/>
</dbReference>
<keyword evidence="6 8" id="KW-0057">Aromatic amino acid biosynthesis</keyword>
<comment type="similarity">
    <text evidence="2 8">Belongs to the EPSP synthase family.</text>
</comment>
<comment type="caution">
    <text evidence="8">Lacks conserved residue(s) required for the propagation of feature annotation.</text>
</comment>
<dbReference type="PANTHER" id="PTHR21090:SF5">
    <property type="entry name" value="PENTAFUNCTIONAL AROM POLYPEPTIDE"/>
    <property type="match status" value="1"/>
</dbReference>
<keyword evidence="5 8" id="KW-0808">Transferase</keyword>
<dbReference type="CDD" id="cd01556">
    <property type="entry name" value="EPSP_synthase"/>
    <property type="match status" value="1"/>
</dbReference>
<evidence type="ECO:0000256" key="5">
    <source>
        <dbReference type="ARBA" id="ARBA00022679"/>
    </source>
</evidence>
<dbReference type="RefSeq" id="WP_271634888.1">
    <property type="nucleotide sequence ID" value="NZ_CP094970.1"/>
</dbReference>
<dbReference type="FunFam" id="3.65.10.10:FF:000010">
    <property type="entry name" value="3-phosphoshikimate 1-carboxyvinyltransferase"/>
    <property type="match status" value="1"/>
</dbReference>
<dbReference type="PIRSF" id="PIRSF000505">
    <property type="entry name" value="EPSPS"/>
    <property type="match status" value="1"/>
</dbReference>
<feature type="binding site" evidence="8">
    <location>
        <position position="34"/>
    </location>
    <ligand>
        <name>3-phosphoshikimate</name>
        <dbReference type="ChEBI" id="CHEBI:145989"/>
    </ligand>
</feature>
<feature type="binding site" evidence="8">
    <location>
        <position position="29"/>
    </location>
    <ligand>
        <name>phosphoenolpyruvate</name>
        <dbReference type="ChEBI" id="CHEBI:58702"/>
    </ligand>
</feature>
<dbReference type="SUPFAM" id="SSF55205">
    <property type="entry name" value="EPT/RTPC-like"/>
    <property type="match status" value="1"/>
</dbReference>
<evidence type="ECO:0000256" key="7">
    <source>
        <dbReference type="ARBA" id="ARBA00044633"/>
    </source>
</evidence>
<protein>
    <recommendedName>
        <fullName evidence="8">3-phosphoshikimate 1-carboxyvinyltransferase</fullName>
        <ecNumber evidence="8">2.5.1.19</ecNumber>
    </recommendedName>
    <alternativeName>
        <fullName evidence="8">5-enolpyruvylshikimate-3-phosphate synthase</fullName>
        <shortName evidence="8">EPSP synthase</shortName>
        <shortName evidence="8">EPSPS</shortName>
    </alternativeName>
</protein>
<comment type="subunit">
    <text evidence="8">Monomer.</text>
</comment>
<organism evidence="10 11">
    <name type="scientific">Solicola gregarius</name>
    <dbReference type="NCBI Taxonomy" id="2908642"/>
    <lineage>
        <taxon>Bacteria</taxon>
        <taxon>Bacillati</taxon>
        <taxon>Actinomycetota</taxon>
        <taxon>Actinomycetes</taxon>
        <taxon>Propionibacteriales</taxon>
        <taxon>Nocardioidaceae</taxon>
        <taxon>Solicola</taxon>
    </lineage>
</organism>
<sequence length="426" mass="44910">MTESEAAVAWAAPYRADPIDATANLPGSKSLTNRVLVLAALADAPSHIVAPLRARDTELMASALRSLGTRIDETADGWRVEPGPLRGPAEVDCGLAGTVMRFVPPVAALASGDVSFDGDPYARERPMSTVLAALRDLGVVIDDGGRGALPFIVHGTGDVPGGVVTIDASASSQFVSALLLSGCRYRDGVDVRHSGKPVPSMPHIDMTITQLRTRGVEVDDSEPDRWVVRPGTPKAVDVRVEPDLSNAGPFIAAALATGGRVRVSDWPEATDQAGDRWREIATLMGATVVRDDSDLVVDATGAIRGVDLDLHDVGELTPVVAALCALASAPSYLRGIGHLRGHETDRLAAIAAEINALGGDVTELDDGLEVRPRPLHRGTFATYADHRMAHAGVVLALGVDGVRVENIATTAKTYPGFADEWERFVR</sequence>
<keyword evidence="11" id="KW-1185">Reference proteome</keyword>
<comment type="subcellular location">
    <subcellularLocation>
        <location evidence="8">Cytoplasm</location>
    </subcellularLocation>
</comment>
<feature type="binding site" evidence="8">
    <location>
        <position position="172"/>
    </location>
    <ligand>
        <name>3-phosphoshikimate</name>
        <dbReference type="ChEBI" id="CHEBI:145989"/>
    </ligand>
</feature>
<dbReference type="EMBL" id="CP094970">
    <property type="protein sequence ID" value="UYM06040.1"/>
    <property type="molecule type" value="Genomic_DNA"/>
</dbReference>
<feature type="binding site" evidence="8">
    <location>
        <position position="29"/>
    </location>
    <ligand>
        <name>3-phosphoshikimate</name>
        <dbReference type="ChEBI" id="CHEBI:145989"/>
    </ligand>
</feature>
<dbReference type="Pfam" id="PF00275">
    <property type="entry name" value="EPSP_synthase"/>
    <property type="match status" value="1"/>
</dbReference>
<reference evidence="10" key="1">
    <citation type="submission" date="2022-01" db="EMBL/GenBank/DDBJ databases">
        <title>Nocardioidaceae gen. sp. A5X3R13.</title>
        <authorList>
            <person name="Lopez Marin M.A."/>
            <person name="Uhlik O."/>
        </authorList>
    </citation>
    <scope>NUCLEOTIDE SEQUENCE</scope>
    <source>
        <strain evidence="10">A5X3R13</strain>
    </source>
</reference>
<feature type="binding site" evidence="8">
    <location>
        <position position="173"/>
    </location>
    <ligand>
        <name>phosphoenolpyruvate</name>
        <dbReference type="ChEBI" id="CHEBI:58702"/>
    </ligand>
</feature>
<feature type="domain" description="Enolpyruvate transferase" evidence="9">
    <location>
        <begin position="17"/>
        <end position="420"/>
    </location>
</feature>
<evidence type="ECO:0000313" key="10">
    <source>
        <dbReference type="EMBL" id="UYM06040.1"/>
    </source>
</evidence>
<feature type="binding site" evidence="8">
    <location>
        <position position="171"/>
    </location>
    <ligand>
        <name>3-phosphoshikimate</name>
        <dbReference type="ChEBI" id="CHEBI:145989"/>
    </ligand>
</feature>
<dbReference type="InterPro" id="IPR013792">
    <property type="entry name" value="RNA3'P_cycl/enolpyr_Trfase_a/b"/>
</dbReference>
<dbReference type="NCBIfam" id="TIGR01356">
    <property type="entry name" value="aroA"/>
    <property type="match status" value="1"/>
</dbReference>
<dbReference type="PANTHER" id="PTHR21090">
    <property type="entry name" value="AROM/DEHYDROQUINATE SYNTHASE"/>
    <property type="match status" value="1"/>
</dbReference>
<feature type="binding site" evidence="8">
    <location>
        <position position="173"/>
    </location>
    <ligand>
        <name>3-phosphoshikimate</name>
        <dbReference type="ChEBI" id="CHEBI:145989"/>
    </ligand>
</feature>
<dbReference type="GO" id="GO:0009423">
    <property type="term" value="P:chorismate biosynthetic process"/>
    <property type="evidence" value="ECO:0007669"/>
    <property type="project" value="UniProtKB-UniRule"/>
</dbReference>
<feature type="binding site" evidence="8">
    <location>
        <position position="125"/>
    </location>
    <ligand>
        <name>phosphoenolpyruvate</name>
        <dbReference type="ChEBI" id="CHEBI:58702"/>
    </ligand>
</feature>
<comment type="pathway">
    <text evidence="1 8">Metabolic intermediate biosynthesis; chorismate biosynthesis; chorismate from D-erythrose 4-phosphate and phosphoenolpyruvate: step 6/7.</text>
</comment>
<keyword evidence="4 8" id="KW-0028">Amino-acid biosynthesis</keyword>
<dbReference type="PROSITE" id="PS00104">
    <property type="entry name" value="EPSP_SYNTHASE_1"/>
    <property type="match status" value="1"/>
</dbReference>
<feature type="binding site" evidence="8">
    <location>
        <position position="346"/>
    </location>
    <ligand>
        <name>phosphoenolpyruvate</name>
        <dbReference type="ChEBI" id="CHEBI:58702"/>
    </ligand>
</feature>
<comment type="function">
    <text evidence="8">Catalyzes the transfer of the enolpyruvyl moiety of phosphoenolpyruvate (PEP) to the 5-hydroxyl of shikimate-3-phosphate (S3P) to produce enolpyruvyl shikimate-3-phosphate and inorganic phosphate.</text>
</comment>
<comment type="catalytic activity">
    <reaction evidence="7">
        <text>3-phosphoshikimate + phosphoenolpyruvate = 5-O-(1-carboxyvinyl)-3-phosphoshikimate + phosphate</text>
        <dbReference type="Rhea" id="RHEA:21256"/>
        <dbReference type="ChEBI" id="CHEBI:43474"/>
        <dbReference type="ChEBI" id="CHEBI:57701"/>
        <dbReference type="ChEBI" id="CHEBI:58702"/>
        <dbReference type="ChEBI" id="CHEBI:145989"/>
        <dbReference type="EC" id="2.5.1.19"/>
    </reaction>
    <physiologicalReaction direction="left-to-right" evidence="7">
        <dbReference type="Rhea" id="RHEA:21257"/>
    </physiologicalReaction>
</comment>
<keyword evidence="3 8" id="KW-0963">Cytoplasm</keyword>